<dbReference type="SUPFAM" id="SSF56176">
    <property type="entry name" value="FAD-binding/transporter-associated domain-like"/>
    <property type="match status" value="1"/>
</dbReference>
<name>A0A0R1Q8A0_9LACO</name>
<feature type="transmembrane region" description="Helical" evidence="4">
    <location>
        <begin position="12"/>
        <end position="36"/>
    </location>
</feature>
<evidence type="ECO:0000256" key="1">
    <source>
        <dbReference type="ARBA" id="ARBA00022737"/>
    </source>
</evidence>
<dbReference type="Gene3D" id="3.30.465.10">
    <property type="match status" value="1"/>
</dbReference>
<sequence>MSLDSDPAGWLIIILIVLVSAVLYVLSSSVTAFSLLKTSNEIKKEAPERFERFAKYFSAIKLAILFFVIMDVGIVTLGCLDLYSMRLDGIIYFVVINYFMACGLYLLVHILPQKIIGEFPSKFFQRTYRITVIFGGLFYPLALVLSKINLKLMAKTRETGMLTKASWETIIDMIKHEKENGELNNEAFEMIEGVISMHGKMAREVMVARTDAFMIDIQNDNDRNIDAILQMPYSRVPVYNEDKDNILGVVHIKNVLRTARKEGFEHVTIRRVMQPALFIPETMTIDEVMFEMKKTQNQMAILFDEYGGVVGLVTLEDLLEEIVGEIDDESDQPDQIYHKISDNEFIVQGRLSLDDFNSEFGTTLVVNEVDTIAGYIITKLGFIPSDGEKVKVETDEHVILLTEVIDDSRITKVRVTLPAPLVMEHVRKEKNIREFDK</sequence>
<dbReference type="RefSeq" id="WP_057737507.1">
    <property type="nucleotide sequence ID" value="NZ_AZEG01000015.1"/>
</dbReference>
<keyword evidence="7" id="KW-1185">Reference proteome</keyword>
<gene>
    <name evidence="6" type="ORF">FD20_GL000614</name>
</gene>
<comment type="caution">
    <text evidence="6">The sequence shown here is derived from an EMBL/GenBank/DDBJ whole genome shotgun (WGS) entry which is preliminary data.</text>
</comment>
<evidence type="ECO:0000256" key="2">
    <source>
        <dbReference type="ARBA" id="ARBA00023122"/>
    </source>
</evidence>
<dbReference type="InterPro" id="IPR005170">
    <property type="entry name" value="Transptr-assoc_dom"/>
</dbReference>
<keyword evidence="4" id="KW-0472">Membrane</keyword>
<dbReference type="CDD" id="cd04590">
    <property type="entry name" value="CBS_pair_CorC_HlyC_assoc"/>
    <property type="match status" value="1"/>
</dbReference>
<dbReference type="EMBL" id="AZEG01000015">
    <property type="protein sequence ID" value="KRL37144.1"/>
    <property type="molecule type" value="Genomic_DNA"/>
</dbReference>
<dbReference type="InterPro" id="IPR036318">
    <property type="entry name" value="FAD-bd_PCMH-like_sf"/>
</dbReference>
<evidence type="ECO:0000256" key="4">
    <source>
        <dbReference type="SAM" id="Phobius"/>
    </source>
</evidence>
<dbReference type="PROSITE" id="PS51371">
    <property type="entry name" value="CBS"/>
    <property type="match status" value="1"/>
</dbReference>
<feature type="transmembrane region" description="Helical" evidence="4">
    <location>
        <begin position="128"/>
        <end position="146"/>
    </location>
</feature>
<dbReference type="SUPFAM" id="SSF54631">
    <property type="entry name" value="CBS-domain pair"/>
    <property type="match status" value="1"/>
</dbReference>
<dbReference type="Pfam" id="PF00571">
    <property type="entry name" value="CBS"/>
    <property type="match status" value="2"/>
</dbReference>
<dbReference type="GO" id="GO:0050660">
    <property type="term" value="F:flavin adenine dinucleotide binding"/>
    <property type="evidence" value="ECO:0007669"/>
    <property type="project" value="InterPro"/>
</dbReference>
<dbReference type="GO" id="GO:0005886">
    <property type="term" value="C:plasma membrane"/>
    <property type="evidence" value="ECO:0007669"/>
    <property type="project" value="TreeGrafter"/>
</dbReference>
<dbReference type="PATRIC" id="fig|1423812.3.peg.666"/>
<dbReference type="InterPro" id="IPR000644">
    <property type="entry name" value="CBS_dom"/>
</dbReference>
<dbReference type="SMART" id="SM01091">
    <property type="entry name" value="CorC_HlyC"/>
    <property type="match status" value="1"/>
</dbReference>
<dbReference type="InterPro" id="IPR046342">
    <property type="entry name" value="CBS_dom_sf"/>
</dbReference>
<dbReference type="InterPro" id="IPR016169">
    <property type="entry name" value="FAD-bd_PCMH_sub2"/>
</dbReference>
<keyword evidence="4" id="KW-0812">Transmembrane</keyword>
<dbReference type="Proteomes" id="UP000051155">
    <property type="component" value="Unassembled WGS sequence"/>
</dbReference>
<dbReference type="Gene3D" id="3.10.580.10">
    <property type="entry name" value="CBS-domain"/>
    <property type="match status" value="1"/>
</dbReference>
<evidence type="ECO:0000259" key="5">
    <source>
        <dbReference type="PROSITE" id="PS51371"/>
    </source>
</evidence>
<dbReference type="Pfam" id="PF03471">
    <property type="entry name" value="CorC_HlyC"/>
    <property type="match status" value="1"/>
</dbReference>
<feature type="transmembrane region" description="Helical" evidence="4">
    <location>
        <begin position="89"/>
        <end position="108"/>
    </location>
</feature>
<dbReference type="InterPro" id="IPR044751">
    <property type="entry name" value="Ion_transp-like_CBS"/>
</dbReference>
<dbReference type="PANTHER" id="PTHR22777">
    <property type="entry name" value="HEMOLYSIN-RELATED"/>
    <property type="match status" value="1"/>
</dbReference>
<dbReference type="STRING" id="1423812.FD20_GL000614"/>
<keyword evidence="1" id="KW-0677">Repeat</keyword>
<organism evidence="6 7">
    <name type="scientific">Liquorilactobacillus uvarum DSM 19971</name>
    <dbReference type="NCBI Taxonomy" id="1423812"/>
    <lineage>
        <taxon>Bacteria</taxon>
        <taxon>Bacillati</taxon>
        <taxon>Bacillota</taxon>
        <taxon>Bacilli</taxon>
        <taxon>Lactobacillales</taxon>
        <taxon>Lactobacillaceae</taxon>
        <taxon>Liquorilactobacillus</taxon>
    </lineage>
</organism>
<evidence type="ECO:0000256" key="3">
    <source>
        <dbReference type="PROSITE-ProRule" id="PRU00703"/>
    </source>
</evidence>
<feature type="domain" description="CBS" evidence="5">
    <location>
        <begin position="272"/>
        <end position="329"/>
    </location>
</feature>
<dbReference type="AlphaFoldDB" id="A0A0R1Q8A0"/>
<reference evidence="6 7" key="1">
    <citation type="journal article" date="2015" name="Genome Announc.">
        <title>Expanding the biotechnology potential of lactobacilli through comparative genomics of 213 strains and associated genera.</title>
        <authorList>
            <person name="Sun Z."/>
            <person name="Harris H.M."/>
            <person name="McCann A."/>
            <person name="Guo C."/>
            <person name="Argimon S."/>
            <person name="Zhang W."/>
            <person name="Yang X."/>
            <person name="Jeffery I.B."/>
            <person name="Cooney J.C."/>
            <person name="Kagawa T.F."/>
            <person name="Liu W."/>
            <person name="Song Y."/>
            <person name="Salvetti E."/>
            <person name="Wrobel A."/>
            <person name="Rasinkangas P."/>
            <person name="Parkhill J."/>
            <person name="Rea M.C."/>
            <person name="O'Sullivan O."/>
            <person name="Ritari J."/>
            <person name="Douillard F.P."/>
            <person name="Paul Ross R."/>
            <person name="Yang R."/>
            <person name="Briner A.E."/>
            <person name="Felis G.E."/>
            <person name="de Vos W.M."/>
            <person name="Barrangou R."/>
            <person name="Klaenhammer T.R."/>
            <person name="Caufield P.W."/>
            <person name="Cui Y."/>
            <person name="Zhang H."/>
            <person name="O'Toole P.W."/>
        </authorList>
    </citation>
    <scope>NUCLEOTIDE SEQUENCE [LARGE SCALE GENOMIC DNA]</scope>
    <source>
        <strain evidence="6 7">DSM 19971</strain>
    </source>
</reference>
<feature type="transmembrane region" description="Helical" evidence="4">
    <location>
        <begin position="56"/>
        <end position="83"/>
    </location>
</feature>
<protein>
    <submittedName>
        <fullName evidence="6">Hemolysin</fullName>
    </submittedName>
</protein>
<dbReference type="PANTHER" id="PTHR22777:SF17">
    <property type="entry name" value="UPF0053 PROTEIN SLL0260"/>
    <property type="match status" value="1"/>
</dbReference>
<proteinExistence type="predicted"/>
<evidence type="ECO:0000313" key="6">
    <source>
        <dbReference type="EMBL" id="KRL37144.1"/>
    </source>
</evidence>
<keyword evidence="2 3" id="KW-0129">CBS domain</keyword>
<keyword evidence="4" id="KW-1133">Transmembrane helix</keyword>
<dbReference type="FunFam" id="3.10.580.10:FF:000002">
    <property type="entry name" value="Magnesium/cobalt efflux protein CorC"/>
    <property type="match status" value="1"/>
</dbReference>
<evidence type="ECO:0000313" key="7">
    <source>
        <dbReference type="Proteomes" id="UP000051155"/>
    </source>
</evidence>
<accession>A0A0R1Q8A0</accession>